<dbReference type="EMBL" id="LR797414">
    <property type="protein sequence ID" value="CAB4214452.1"/>
    <property type="molecule type" value="Genomic_DNA"/>
</dbReference>
<reference evidence="1" key="1">
    <citation type="submission" date="2020-05" db="EMBL/GenBank/DDBJ databases">
        <authorList>
            <person name="Chiriac C."/>
            <person name="Salcher M."/>
            <person name="Ghai R."/>
            <person name="Kavagutti S V."/>
        </authorList>
    </citation>
    <scope>NUCLEOTIDE SEQUENCE</scope>
</reference>
<gene>
    <name evidence="1" type="ORF">UFOVP1454_42</name>
</gene>
<accession>A0A6J5SKU5</accession>
<evidence type="ECO:0000313" key="1">
    <source>
        <dbReference type="EMBL" id="CAB4214452.1"/>
    </source>
</evidence>
<name>A0A6J5SKU5_9CAUD</name>
<sequence>MNEKALSYLLEMHTCPVTKVWAYPRIDGALFYKKDGESSRLVGGCSYITRDDKQDDKEYAAAVAEQLNKHSSRLYKYRMGW</sequence>
<organism evidence="1">
    <name type="scientific">uncultured Caudovirales phage</name>
    <dbReference type="NCBI Taxonomy" id="2100421"/>
    <lineage>
        <taxon>Viruses</taxon>
        <taxon>Duplodnaviria</taxon>
        <taxon>Heunggongvirae</taxon>
        <taxon>Uroviricota</taxon>
        <taxon>Caudoviricetes</taxon>
        <taxon>Peduoviridae</taxon>
        <taxon>Maltschvirus</taxon>
        <taxon>Maltschvirus maltsch</taxon>
    </lineage>
</organism>
<protein>
    <submittedName>
        <fullName evidence="1">Uncharacterized protein</fullName>
    </submittedName>
</protein>
<proteinExistence type="predicted"/>